<keyword evidence="1" id="KW-1133">Transmembrane helix</keyword>
<protein>
    <submittedName>
        <fullName evidence="2">Uncharacterized protein</fullName>
    </submittedName>
</protein>
<dbReference type="EMBL" id="FMSH01000181">
    <property type="protein sequence ID" value="SCU75974.1"/>
    <property type="molecule type" value="Genomic_DNA"/>
</dbReference>
<sequence>MFGPSTTILIGPGLDVRIIYLMLNCITISTVLVPLVCTIFVPQCSQPPATPHWLGGM</sequence>
<keyword evidence="1" id="KW-0472">Membrane</keyword>
<accession>A0A1K0ISR9</accession>
<proteinExistence type="predicted"/>
<gene>
    <name evidence="2" type="ORF">CNECB9_2610049</name>
</gene>
<keyword evidence="1" id="KW-0812">Transmembrane</keyword>
<reference evidence="2" key="1">
    <citation type="submission" date="2016-09" db="EMBL/GenBank/DDBJ databases">
        <authorList>
            <person name="Capua I."/>
            <person name="De Benedictis P."/>
            <person name="Joannis T."/>
            <person name="Lombin L.H."/>
            <person name="Cattoli G."/>
        </authorList>
    </citation>
    <scope>NUCLEOTIDE SEQUENCE</scope>
    <source>
        <strain evidence="2">B9</strain>
    </source>
</reference>
<evidence type="ECO:0000313" key="2">
    <source>
        <dbReference type="EMBL" id="SCU75974.1"/>
    </source>
</evidence>
<evidence type="ECO:0000256" key="1">
    <source>
        <dbReference type="SAM" id="Phobius"/>
    </source>
</evidence>
<name>A0A1K0ISR9_CUPNE</name>
<organism evidence="2">
    <name type="scientific">Cupriavidus necator</name>
    <name type="common">Alcaligenes eutrophus</name>
    <name type="synonym">Ralstonia eutropha</name>
    <dbReference type="NCBI Taxonomy" id="106590"/>
    <lineage>
        <taxon>Bacteria</taxon>
        <taxon>Pseudomonadati</taxon>
        <taxon>Pseudomonadota</taxon>
        <taxon>Betaproteobacteria</taxon>
        <taxon>Burkholderiales</taxon>
        <taxon>Burkholderiaceae</taxon>
        <taxon>Cupriavidus</taxon>
    </lineage>
</organism>
<dbReference type="AlphaFoldDB" id="A0A1K0ISR9"/>
<feature type="transmembrane region" description="Helical" evidence="1">
    <location>
        <begin position="18"/>
        <end position="41"/>
    </location>
</feature>